<keyword evidence="2" id="KW-1185">Reference proteome</keyword>
<proteinExistence type="predicted"/>
<sequence>MSDKIVSAFVVLKPSFFKGASTCEGICVSTGGVTGGLTGGLTGVSPRAFARAFLQFVCLPGPNPEYLFVMATSS</sequence>
<dbReference type="PIR" id="T17791">
    <property type="entry name" value="T17791"/>
</dbReference>
<reference evidence="1 2" key="7">
    <citation type="journal article" date="2000" name="Virology">
        <title>Characterization of a beta-1,3-glucanase encoded by chlorella virus PBCV-1.</title>
        <authorList>
            <person name="Sun L."/>
            <person name="Gurnon J.R."/>
            <person name="Adams B.J."/>
            <person name="Graves M.V."/>
            <person name="Van Etten J.L."/>
        </authorList>
    </citation>
    <scope>NUCLEOTIDE SEQUENCE [LARGE SCALE GENOMIC DNA]</scope>
</reference>
<organism evidence="1 2">
    <name type="scientific">Paramecium bursaria Chlorella virus 1</name>
    <name type="common">PBCV-1</name>
    <dbReference type="NCBI Taxonomy" id="10506"/>
    <lineage>
        <taxon>Viruses</taxon>
        <taxon>Varidnaviria</taxon>
        <taxon>Bamfordvirae</taxon>
        <taxon>Nucleocytoviricota</taxon>
        <taxon>Megaviricetes</taxon>
        <taxon>Algavirales</taxon>
        <taxon>Phycodnaviridae</taxon>
        <taxon>Chlorovirus</taxon>
        <taxon>Chlorovirus vanettense</taxon>
    </lineage>
</organism>
<protein>
    <submittedName>
        <fullName evidence="1">Uncharacterized protein</fullName>
    </submittedName>
</protein>
<reference evidence="1 2" key="1">
    <citation type="journal article" date="1995" name="Virology">
        <title>Analysis of 45 kb of DNA located at the left end of the chlorella virus PBCV-1 genome.</title>
        <authorList>
            <person name="Lu Z."/>
            <person name="Li Y."/>
            <person name="Zhang Y."/>
            <person name="Kutish G.F."/>
            <person name="Rock D.L."/>
            <person name="Van Etten J.L."/>
        </authorList>
    </citation>
    <scope>NUCLEOTIDE SEQUENCE [LARGE SCALE GENOMIC DNA]</scope>
</reference>
<reference evidence="1 2" key="8">
    <citation type="journal article" date="2010" name="J. Virol.">
        <title>Microarray analysis of Paramecium bursaria chlorella virus 1 transcription.</title>
        <authorList>
            <person name="Yanai-Balser G.M."/>
            <person name="Duncan G.A."/>
            <person name="Eudy J.D."/>
            <person name="Wang D."/>
            <person name="Li X."/>
            <person name="Agarkova I.V."/>
            <person name="Dunigan D.D."/>
            <person name="Van Etten J.L."/>
        </authorList>
    </citation>
    <scope>NUCLEOTIDE SEQUENCE [LARGE SCALE GENOMIC DNA]</scope>
</reference>
<reference evidence="1 2" key="3">
    <citation type="journal article" date="1996" name="Virology">
        <title>Analysis of 94 kb of the chlorella virus PBCV-1 330-kb genome: map positions 88 to 182.</title>
        <authorList>
            <person name="Lu Z."/>
            <person name="Li Y."/>
            <person name="Que Q."/>
            <person name="Kutish G.F."/>
            <person name="Rock D.L."/>
            <person name="Van Etten J.L."/>
        </authorList>
    </citation>
    <scope>NUCLEOTIDE SEQUENCE [LARGE SCALE GENOMIC DNA]</scope>
</reference>
<dbReference type="Proteomes" id="UP000000862">
    <property type="component" value="Segment"/>
</dbReference>
<name>Q84610_PBCV1</name>
<dbReference type="RefSeq" id="NP_048648.1">
    <property type="nucleotide sequence ID" value="NC_000852.5"/>
</dbReference>
<dbReference type="KEGG" id="vg:918389"/>
<reference evidence="1 2" key="6">
    <citation type="journal article" date="1999" name="Virology">
        <title>Chlorella virus PBCV-1 encodes a functional homospermidine synthase.</title>
        <authorList>
            <person name="Kaiser A."/>
            <person name="Vollmert M."/>
            <person name="Tholl D."/>
            <person name="Graves M.V."/>
            <person name="Gurnon J.R."/>
            <person name="Xing W."/>
            <person name="Lisec A.D."/>
            <person name="Nickerson K.W."/>
            <person name="Van Etten J.L."/>
        </authorList>
    </citation>
    <scope>NUCLEOTIDE SEQUENCE [LARGE SCALE GENOMIC DNA]</scope>
</reference>
<reference evidence="1 2" key="4">
    <citation type="journal article" date="1996" name="Virology">
        <title>Analysis of 76 kb of the chlorella virus PBCV-1 330-kb genome: map positions 182 to 258.</title>
        <authorList>
            <person name="Kutish G.F."/>
            <person name="Li Y."/>
            <person name="Lu Z."/>
            <person name="Furuta M."/>
            <person name="Rock D.L."/>
            <person name="Van Etten J.L."/>
        </authorList>
    </citation>
    <scope>NUCLEOTIDE SEQUENCE [LARGE SCALE GENOMIC DNA]</scope>
</reference>
<evidence type="ECO:0000313" key="1">
    <source>
        <dbReference type="EMBL" id="AAC96662.1"/>
    </source>
</evidence>
<reference evidence="1 2" key="5">
    <citation type="journal article" date="1997" name="Virology">
        <title>Analysis of 74 kb of DNA located at the right end of the 330-kb chlorella virus PBCV-1 genome.</title>
        <authorList>
            <person name="Li Y."/>
            <person name="Lu Z."/>
            <person name="Sun L."/>
            <person name="Ropp S."/>
            <person name="Kutish G.F."/>
            <person name="Rock D.L."/>
            <person name="Van Etten J.L."/>
        </authorList>
    </citation>
    <scope>NUCLEOTIDE SEQUENCE [LARGE SCALE GENOMIC DNA]</scope>
</reference>
<organismHost>
    <name type="scientific">Chlorella</name>
    <dbReference type="NCBI Taxonomy" id="3071"/>
</organismHost>
<evidence type="ECO:0000313" key="2">
    <source>
        <dbReference type="Proteomes" id="UP000000862"/>
    </source>
</evidence>
<dbReference type="EMBL" id="JF411744">
    <property type="protein sequence ID" value="AAC96662.1"/>
    <property type="molecule type" value="Genomic_DNA"/>
</dbReference>
<accession>Q84610</accession>
<reference evidence="1 2" key="2">
    <citation type="journal article" date="1995" name="Virology">
        <title>Analysis of 43 kb of the Chlorella virus PBCV-1 330-kb genome: map positions 45 to 88.</title>
        <authorList>
            <person name="Li Y."/>
            <person name="Lu Z."/>
            <person name="Burbank D.E."/>
            <person name="Kutish G.F."/>
            <person name="Rock D.L."/>
            <person name="Van Etten J.L."/>
        </authorList>
    </citation>
    <scope>NUCLEOTIDE SEQUENCE [LARGE SCALE GENOMIC DNA]</scope>
</reference>
<dbReference type="GeneID" id="918389"/>
<gene>
    <name evidence="1" type="primary">a294R</name>
</gene>